<dbReference type="OrthoDB" id="54411at2"/>
<evidence type="ECO:0000256" key="3">
    <source>
        <dbReference type="PROSITE-ProRule" id="PRU01091"/>
    </source>
</evidence>
<gene>
    <name evidence="5" type="primary">cadC</name>
    <name evidence="5" type="ORF">ROG8370_03677</name>
</gene>
<sequence length="544" mass="60625">MYKFFDFQLDSAHGLTRDGNPVALEPQALQLLEFLVSRREGIVSKEDIIDEIWNGNAITDAALNTRIRSVRKALGDTAATSRFIKTYPKRGVQFVAPVSLVEPLEQAKPKPSRRWAVVAVLAATALLSVWILLSGDGPDALDTGKPSIAVTRFDDLSEDASARYFADGLTDDLTAHLSRNRELFVVSSATMLSYVEEPATPLEIARDLGVGYVVRGSIRRFGDKVRVSGELVEIRANETIWAETFEREIIDIFEVQDEISQAIAGRLLPEIYQSDVSDALAEPTDDFGAWDLYLRGRARQAVFSTDAQTDAIRFAEEAIERDPDFAAAYSLKARALGTIFFFQWSDTPQDTLVAATEAAKRAIALDNRDAQAHAALGYIYRFTGDAEPAIANLERAVMLNPNDARIRLELAHTYDWFRMQEDALPQIDMALKLSPRDPMLQNMYFYKGHILFHLGRHEEALEAARQLGTVATSKTWQTFHHLLRAANLIEMDRAEEANAAVEAALDLNPNLSITAMQRQFAGSKNHPENRRLWLSSLSNAGIPD</sequence>
<dbReference type="SMART" id="SM00862">
    <property type="entry name" value="Trans_reg_C"/>
    <property type="match status" value="1"/>
</dbReference>
<feature type="domain" description="OmpR/PhoB-type" evidence="4">
    <location>
        <begin position="1"/>
        <end position="96"/>
    </location>
</feature>
<dbReference type="EMBL" id="FWFJ01000061">
    <property type="protein sequence ID" value="SLN74487.1"/>
    <property type="molecule type" value="Genomic_DNA"/>
</dbReference>
<reference evidence="6" key="1">
    <citation type="submission" date="2017-03" db="EMBL/GenBank/DDBJ databases">
        <authorList>
            <person name="Rodrigo-Torres L."/>
            <person name="Arahal R.D."/>
            <person name="Lucena T."/>
        </authorList>
    </citation>
    <scope>NUCLEOTIDE SEQUENCE [LARGE SCALE GENOMIC DNA]</scope>
    <source>
        <strain evidence="6">CECT 8370</strain>
    </source>
</reference>
<keyword evidence="6" id="KW-1185">Reference proteome</keyword>
<accession>A0A1X7AAU5</accession>
<evidence type="ECO:0000256" key="1">
    <source>
        <dbReference type="ARBA" id="ARBA00023125"/>
    </source>
</evidence>
<proteinExistence type="predicted"/>
<dbReference type="Gene3D" id="1.25.40.10">
    <property type="entry name" value="Tetratricopeptide repeat domain"/>
    <property type="match status" value="1"/>
</dbReference>
<dbReference type="Proteomes" id="UP000194012">
    <property type="component" value="Unassembled WGS sequence"/>
</dbReference>
<dbReference type="InterPro" id="IPR011990">
    <property type="entry name" value="TPR-like_helical_dom_sf"/>
</dbReference>
<organism evidence="5 6">
    <name type="scientific">Roseovarius gaetbuli</name>
    <dbReference type="NCBI Taxonomy" id="1356575"/>
    <lineage>
        <taxon>Bacteria</taxon>
        <taxon>Pseudomonadati</taxon>
        <taxon>Pseudomonadota</taxon>
        <taxon>Alphaproteobacteria</taxon>
        <taxon>Rhodobacterales</taxon>
        <taxon>Roseobacteraceae</taxon>
        <taxon>Roseovarius</taxon>
    </lineage>
</organism>
<evidence type="ECO:0000313" key="5">
    <source>
        <dbReference type="EMBL" id="SLN74487.1"/>
    </source>
</evidence>
<dbReference type="SUPFAM" id="SSF46894">
    <property type="entry name" value="C-terminal effector domain of the bipartite response regulators"/>
    <property type="match status" value="1"/>
</dbReference>
<dbReference type="Gene3D" id="3.40.50.10070">
    <property type="entry name" value="TolB, N-terminal domain"/>
    <property type="match status" value="1"/>
</dbReference>
<dbReference type="Pfam" id="PF00486">
    <property type="entry name" value="Trans_reg_C"/>
    <property type="match status" value="1"/>
</dbReference>
<dbReference type="PANTHER" id="PTHR12558">
    <property type="entry name" value="CELL DIVISION CYCLE 16,23,27"/>
    <property type="match status" value="1"/>
</dbReference>
<dbReference type="InterPro" id="IPR001867">
    <property type="entry name" value="OmpR/PhoB-type_DNA-bd"/>
</dbReference>
<dbReference type="GO" id="GO:0000160">
    <property type="term" value="P:phosphorelay signal transduction system"/>
    <property type="evidence" value="ECO:0007669"/>
    <property type="project" value="InterPro"/>
</dbReference>
<dbReference type="SMART" id="SM00028">
    <property type="entry name" value="TPR"/>
    <property type="match status" value="4"/>
</dbReference>
<dbReference type="AlphaFoldDB" id="A0A1X7AAU5"/>
<dbReference type="InterPro" id="IPR016032">
    <property type="entry name" value="Sig_transdc_resp-reg_C-effctor"/>
</dbReference>
<dbReference type="Gene3D" id="1.10.10.10">
    <property type="entry name" value="Winged helix-like DNA-binding domain superfamily/Winged helix DNA-binding domain"/>
    <property type="match status" value="1"/>
</dbReference>
<dbReference type="GO" id="GO:0006355">
    <property type="term" value="P:regulation of DNA-templated transcription"/>
    <property type="evidence" value="ECO:0007669"/>
    <property type="project" value="InterPro"/>
</dbReference>
<feature type="repeat" description="TPR" evidence="2">
    <location>
        <begin position="370"/>
        <end position="403"/>
    </location>
</feature>
<feature type="DNA-binding region" description="OmpR/PhoB-type" evidence="3">
    <location>
        <begin position="1"/>
        <end position="96"/>
    </location>
</feature>
<dbReference type="InterPro" id="IPR019734">
    <property type="entry name" value="TPR_rpt"/>
</dbReference>
<dbReference type="SUPFAM" id="SSF48452">
    <property type="entry name" value="TPR-like"/>
    <property type="match status" value="1"/>
</dbReference>
<dbReference type="Pfam" id="PF13181">
    <property type="entry name" value="TPR_8"/>
    <property type="match status" value="1"/>
</dbReference>
<keyword evidence="2" id="KW-0802">TPR repeat</keyword>
<dbReference type="InterPro" id="IPR036388">
    <property type="entry name" value="WH-like_DNA-bd_sf"/>
</dbReference>
<dbReference type="PROSITE" id="PS50005">
    <property type="entry name" value="TPR"/>
    <property type="match status" value="1"/>
</dbReference>
<name>A0A1X7AAU5_9RHOB</name>
<evidence type="ECO:0000313" key="6">
    <source>
        <dbReference type="Proteomes" id="UP000194012"/>
    </source>
</evidence>
<dbReference type="CDD" id="cd00383">
    <property type="entry name" value="trans_reg_C"/>
    <property type="match status" value="1"/>
</dbReference>
<protein>
    <submittedName>
        <fullName evidence="5">Transcriptional activator CadC</fullName>
    </submittedName>
</protein>
<dbReference type="PANTHER" id="PTHR12558:SF33">
    <property type="entry name" value="BLL7664 PROTEIN"/>
    <property type="match status" value="1"/>
</dbReference>
<dbReference type="GO" id="GO:0003677">
    <property type="term" value="F:DNA binding"/>
    <property type="evidence" value="ECO:0007669"/>
    <property type="project" value="UniProtKB-UniRule"/>
</dbReference>
<keyword evidence="1 3" id="KW-0238">DNA-binding</keyword>
<dbReference type="RefSeq" id="WP_085828583.1">
    <property type="nucleotide sequence ID" value="NZ_FWFJ01000061.1"/>
</dbReference>
<evidence type="ECO:0000256" key="2">
    <source>
        <dbReference type="PROSITE-ProRule" id="PRU00339"/>
    </source>
</evidence>
<evidence type="ECO:0000259" key="4">
    <source>
        <dbReference type="PROSITE" id="PS51755"/>
    </source>
</evidence>
<dbReference type="PROSITE" id="PS51755">
    <property type="entry name" value="OMPR_PHOB"/>
    <property type="match status" value="1"/>
</dbReference>